<evidence type="ECO:0008006" key="5">
    <source>
        <dbReference type="Google" id="ProtNLM"/>
    </source>
</evidence>
<evidence type="ECO:0000256" key="1">
    <source>
        <dbReference type="SAM" id="MobiDB-lite"/>
    </source>
</evidence>
<dbReference type="Gene3D" id="2.60.40.420">
    <property type="entry name" value="Cupredoxins - blue copper proteins"/>
    <property type="match status" value="1"/>
</dbReference>
<accession>A0A8H7E820</accession>
<comment type="caution">
    <text evidence="3">The sequence shown here is derived from an EMBL/GenBank/DDBJ whole genome shotgun (WGS) entry which is preliminary data.</text>
</comment>
<dbReference type="InterPro" id="IPR008972">
    <property type="entry name" value="Cupredoxin"/>
</dbReference>
<dbReference type="OrthoDB" id="2331100at2759"/>
<proteinExistence type="predicted"/>
<dbReference type="InterPro" id="IPR052953">
    <property type="entry name" value="Ser-rich/MCO-related"/>
</dbReference>
<organism evidence="3 4">
    <name type="scientific">Endocarpon pusillum</name>
    <dbReference type="NCBI Taxonomy" id="364733"/>
    <lineage>
        <taxon>Eukaryota</taxon>
        <taxon>Fungi</taxon>
        <taxon>Dikarya</taxon>
        <taxon>Ascomycota</taxon>
        <taxon>Pezizomycotina</taxon>
        <taxon>Eurotiomycetes</taxon>
        <taxon>Chaetothyriomycetidae</taxon>
        <taxon>Verrucariales</taxon>
        <taxon>Verrucariaceae</taxon>
        <taxon>Endocarpon</taxon>
    </lineage>
</organism>
<evidence type="ECO:0000313" key="3">
    <source>
        <dbReference type="EMBL" id="KAF7513864.1"/>
    </source>
</evidence>
<dbReference type="SUPFAM" id="SSF49503">
    <property type="entry name" value="Cupredoxins"/>
    <property type="match status" value="1"/>
</dbReference>
<keyword evidence="4" id="KW-1185">Reference proteome</keyword>
<reference evidence="3" key="1">
    <citation type="submission" date="2020-02" db="EMBL/GenBank/DDBJ databases">
        <authorList>
            <person name="Palmer J.M."/>
        </authorList>
    </citation>
    <scope>NUCLEOTIDE SEQUENCE</scope>
    <source>
        <strain evidence="3">EPUS1.4</strain>
        <tissue evidence="3">Thallus</tissue>
    </source>
</reference>
<feature type="signal peptide" evidence="2">
    <location>
        <begin position="1"/>
        <end position="19"/>
    </location>
</feature>
<dbReference type="CDD" id="cd00920">
    <property type="entry name" value="Cupredoxin"/>
    <property type="match status" value="1"/>
</dbReference>
<dbReference type="PANTHER" id="PTHR34883">
    <property type="entry name" value="SERINE-RICH PROTEIN, PUTATIVE-RELATED-RELATED"/>
    <property type="match status" value="1"/>
</dbReference>
<dbReference type="EMBL" id="JAACFV010000003">
    <property type="protein sequence ID" value="KAF7513864.1"/>
    <property type="molecule type" value="Genomic_DNA"/>
</dbReference>
<dbReference type="PANTHER" id="PTHR34883:SF17">
    <property type="entry name" value="CUPREDOXIN"/>
    <property type="match status" value="1"/>
</dbReference>
<sequence length="216" mass="22478">MYTKSILMSSLLLAAGAMAQDTTAGSSSQMTGPDGGLVSVQVVQVSNMNASLKFYPEEIKAEPGSMVQFQFYPKNHTVTQSTFDKPCEPINRIMSNVTGINSGPMPPVNNMMKVFTILINDTKPLWMYCATQDHCQRGMVMAINAPQQGEKTLQSYKALAAKVSENGTTASTGSANGTAAGGTNGASTGSASSVIDSMVGATGVAAALFAAFALLL</sequence>
<dbReference type="AlphaFoldDB" id="A0A8H7E820"/>
<feature type="region of interest" description="Disordered" evidence="1">
    <location>
        <begin position="167"/>
        <end position="186"/>
    </location>
</feature>
<keyword evidence="2" id="KW-0732">Signal</keyword>
<feature type="compositionally biased region" description="Low complexity" evidence="1">
    <location>
        <begin position="167"/>
        <end position="178"/>
    </location>
</feature>
<evidence type="ECO:0000256" key="2">
    <source>
        <dbReference type="SAM" id="SignalP"/>
    </source>
</evidence>
<evidence type="ECO:0000313" key="4">
    <source>
        <dbReference type="Proteomes" id="UP000606974"/>
    </source>
</evidence>
<name>A0A8H7E820_9EURO</name>
<gene>
    <name evidence="3" type="ORF">GJ744_006478</name>
</gene>
<dbReference type="Proteomes" id="UP000606974">
    <property type="component" value="Unassembled WGS sequence"/>
</dbReference>
<protein>
    <recommendedName>
        <fullName evidence="5">Extracellular serine-rich protein</fullName>
    </recommendedName>
</protein>
<feature type="chain" id="PRO_5034622084" description="Extracellular serine-rich protein" evidence="2">
    <location>
        <begin position="20"/>
        <end position="216"/>
    </location>
</feature>